<sequence length="380" mass="42741">MMMRINKYQNVRHCTYRREMSDSTATMPESHPMNGGDGTYSYTKNSTFQREAVKNAKWLVDETIAHKLDIKDLLATSSPFQIADLGCSVGPNTFFCMESVIQAVKHKFQSHGLASQVPDFEVFFCDHTFNDFNTLFRSLPPERPYFAAGVPGSFHGRLFPESSLHFVHSSSALHWISQVPKEILDKNSPAWNKGRIHYASAPDEVAKAYAMHFAKDVEMFLDARAKELVVGGMMVLILPGIRNGIPHSCAIGNAMFDLLGSCLMDMSKEGLVNEAQVDSCNLPMYLPSPEEMRELVERNGCFRIERLELFDPVTSNEAKILVNSGHAWKMHFRAGLEGVLSKYFASEVIDELFDRFSDKAGKLKTTSTESSLLFIALKRK</sequence>
<evidence type="ECO:0000313" key="2">
    <source>
        <dbReference type="Proteomes" id="UP000091857"/>
    </source>
</evidence>
<keyword evidence="2" id="KW-1185">Reference proteome</keyword>
<evidence type="ECO:0000313" key="1">
    <source>
        <dbReference type="EMBL" id="KAG8634785.1"/>
    </source>
</evidence>
<gene>
    <name evidence="1" type="ORF">MANES_17G085100v8</name>
</gene>
<proteinExistence type="predicted"/>
<name>A0ACB7G3W9_MANES</name>
<comment type="caution">
    <text evidence="1">The sequence shown here is derived from an EMBL/GenBank/DDBJ whole genome shotgun (WGS) entry which is preliminary data.</text>
</comment>
<accession>A0ACB7G3W9</accession>
<protein>
    <submittedName>
        <fullName evidence="1">Uncharacterized protein</fullName>
    </submittedName>
</protein>
<dbReference type="EMBL" id="CM004403">
    <property type="protein sequence ID" value="KAG8634785.1"/>
    <property type="molecule type" value="Genomic_DNA"/>
</dbReference>
<reference evidence="2" key="1">
    <citation type="journal article" date="2016" name="Nat. Biotechnol.">
        <title>Sequencing wild and cultivated cassava and related species reveals extensive interspecific hybridization and genetic diversity.</title>
        <authorList>
            <person name="Bredeson J.V."/>
            <person name="Lyons J.B."/>
            <person name="Prochnik S.E."/>
            <person name="Wu G.A."/>
            <person name="Ha C.M."/>
            <person name="Edsinger-Gonzales E."/>
            <person name="Grimwood J."/>
            <person name="Schmutz J."/>
            <person name="Rabbi I.Y."/>
            <person name="Egesi C."/>
            <person name="Nauluvula P."/>
            <person name="Lebot V."/>
            <person name="Ndunguru J."/>
            <person name="Mkamilo G."/>
            <person name="Bart R.S."/>
            <person name="Setter T.L."/>
            <person name="Gleadow R.M."/>
            <person name="Kulakow P."/>
            <person name="Ferguson M.E."/>
            <person name="Rounsley S."/>
            <person name="Rokhsar D.S."/>
        </authorList>
    </citation>
    <scope>NUCLEOTIDE SEQUENCE [LARGE SCALE GENOMIC DNA]</scope>
    <source>
        <strain evidence="2">cv. AM560-2</strain>
    </source>
</reference>
<dbReference type="Proteomes" id="UP000091857">
    <property type="component" value="Chromosome 17"/>
</dbReference>
<organism evidence="1 2">
    <name type="scientific">Manihot esculenta</name>
    <name type="common">Cassava</name>
    <name type="synonym">Jatropha manihot</name>
    <dbReference type="NCBI Taxonomy" id="3983"/>
    <lineage>
        <taxon>Eukaryota</taxon>
        <taxon>Viridiplantae</taxon>
        <taxon>Streptophyta</taxon>
        <taxon>Embryophyta</taxon>
        <taxon>Tracheophyta</taxon>
        <taxon>Spermatophyta</taxon>
        <taxon>Magnoliopsida</taxon>
        <taxon>eudicotyledons</taxon>
        <taxon>Gunneridae</taxon>
        <taxon>Pentapetalae</taxon>
        <taxon>rosids</taxon>
        <taxon>fabids</taxon>
        <taxon>Malpighiales</taxon>
        <taxon>Euphorbiaceae</taxon>
        <taxon>Crotonoideae</taxon>
        <taxon>Manihoteae</taxon>
        <taxon>Manihot</taxon>
    </lineage>
</organism>